<dbReference type="FunFam" id="3.30.70.330:FF:000101">
    <property type="entry name" value="Protein MEI2-like 1"/>
    <property type="match status" value="1"/>
</dbReference>
<keyword evidence="2 3" id="KW-0694">RNA-binding</keyword>
<dbReference type="SMART" id="SM00360">
    <property type="entry name" value="RRM"/>
    <property type="match status" value="1"/>
</dbReference>
<protein>
    <submittedName>
        <fullName evidence="4">Uncharacterized protein</fullName>
    </submittedName>
</protein>
<dbReference type="STRING" id="4577.A0A1D6KKJ1"/>
<dbReference type="Pfam" id="PF00076">
    <property type="entry name" value="RRM_1"/>
    <property type="match status" value="1"/>
</dbReference>
<dbReference type="SUPFAM" id="SSF54928">
    <property type="entry name" value="RNA-binding domain, RBD"/>
    <property type="match status" value="1"/>
</dbReference>
<name>A0A1D6KKJ1_MAIZE</name>
<dbReference type="PANTHER" id="PTHR23189">
    <property type="entry name" value="RNA RECOGNITION MOTIF-CONTAINING"/>
    <property type="match status" value="1"/>
</dbReference>
<gene>
    <name evidence="4" type="ORF">ZEAMMB73_Zm00001d031675</name>
</gene>
<dbReference type="InterPro" id="IPR035979">
    <property type="entry name" value="RBD_domain_sf"/>
</dbReference>
<dbReference type="Gene3D" id="3.30.70.330">
    <property type="match status" value="1"/>
</dbReference>
<dbReference type="GO" id="GO:0003723">
    <property type="term" value="F:RNA binding"/>
    <property type="evidence" value="ECO:0007669"/>
    <property type="project" value="UniProtKB-UniRule"/>
</dbReference>
<dbReference type="EMBL" id="CM007647">
    <property type="protein sequence ID" value="ONM03435.1"/>
    <property type="molecule type" value="Genomic_DNA"/>
</dbReference>
<evidence type="ECO:0000313" key="4">
    <source>
        <dbReference type="EMBL" id="ONM03435.1"/>
    </source>
</evidence>
<evidence type="ECO:0000256" key="3">
    <source>
        <dbReference type="PROSITE-ProRule" id="PRU00176"/>
    </source>
</evidence>
<dbReference type="SMR" id="A0A1D6KKJ1"/>
<dbReference type="InParanoid" id="A0A1D6KKJ1"/>
<dbReference type="AlphaFoldDB" id="A0A1D6KKJ1"/>
<evidence type="ECO:0000256" key="1">
    <source>
        <dbReference type="ARBA" id="ARBA00022737"/>
    </source>
</evidence>
<dbReference type="PROSITE" id="PS50102">
    <property type="entry name" value="RRM"/>
    <property type="match status" value="1"/>
</dbReference>
<dbReference type="InterPro" id="IPR000504">
    <property type="entry name" value="RRM_dom"/>
</dbReference>
<accession>A0A1D6KKJ1</accession>
<keyword evidence="1" id="KW-0677">Repeat</keyword>
<evidence type="ECO:0000256" key="2">
    <source>
        <dbReference type="ARBA" id="ARBA00022884"/>
    </source>
</evidence>
<proteinExistence type="predicted"/>
<dbReference type="InterPro" id="IPR012677">
    <property type="entry name" value="Nucleotide-bd_a/b_plait_sf"/>
</dbReference>
<organism evidence="4">
    <name type="scientific">Zea mays</name>
    <name type="common">Maize</name>
    <dbReference type="NCBI Taxonomy" id="4577"/>
    <lineage>
        <taxon>Eukaryota</taxon>
        <taxon>Viridiplantae</taxon>
        <taxon>Streptophyta</taxon>
        <taxon>Embryophyta</taxon>
        <taxon>Tracheophyta</taxon>
        <taxon>Spermatophyta</taxon>
        <taxon>Magnoliopsida</taxon>
        <taxon>Liliopsida</taxon>
        <taxon>Poales</taxon>
        <taxon>Poaceae</taxon>
        <taxon>PACMAD clade</taxon>
        <taxon>Panicoideae</taxon>
        <taxon>Andropogonodae</taxon>
        <taxon>Andropogoneae</taxon>
        <taxon>Tripsacinae</taxon>
        <taxon>Zea</taxon>
    </lineage>
</organism>
<sequence>MGCFHSTAKRQHPGYEDPVHLASQTSFSVSEVEALFELFKSISRSVIDDGLINMDNPSEKDINQGMLVIFNVDPSITNNDIHQIFSEYGDIKEIHDAPQKGHHKIIEFYNVRAAEGAARALNRSDLAGKKIKLETGRLSGARRFSEP</sequence>
<reference evidence="4" key="1">
    <citation type="submission" date="2015-12" db="EMBL/GenBank/DDBJ databases">
        <title>Update maize B73 reference genome by single molecule sequencing technologies.</title>
        <authorList>
            <consortium name="Maize Genome Sequencing Project"/>
            <person name="Ware D."/>
        </authorList>
    </citation>
    <scope>NUCLEOTIDE SEQUENCE [LARGE SCALE GENOMIC DNA]</scope>
    <source>
        <tissue evidence="4">Seedling</tissue>
    </source>
</reference>